<proteinExistence type="predicted"/>
<sequence length="107" mass="12401">MHRHTLQHDSLREHIISLFLSPTRKFLNFTHHNHNQNNIADCARRTRRRSEPENAYSDILDNNYEFHTIPGVRISICMRISNPRLNASNVGLSGNLTLKRELLGTSV</sequence>
<organism evidence="1 2">
    <name type="scientific">Rotaria socialis</name>
    <dbReference type="NCBI Taxonomy" id="392032"/>
    <lineage>
        <taxon>Eukaryota</taxon>
        <taxon>Metazoa</taxon>
        <taxon>Spiralia</taxon>
        <taxon>Gnathifera</taxon>
        <taxon>Rotifera</taxon>
        <taxon>Eurotatoria</taxon>
        <taxon>Bdelloidea</taxon>
        <taxon>Philodinida</taxon>
        <taxon>Philodinidae</taxon>
        <taxon>Rotaria</taxon>
    </lineage>
</organism>
<protein>
    <submittedName>
        <fullName evidence="1">Uncharacterized protein</fullName>
    </submittedName>
</protein>
<name>A0A821MTS6_9BILA</name>
<evidence type="ECO:0000313" key="2">
    <source>
        <dbReference type="Proteomes" id="UP000663838"/>
    </source>
</evidence>
<accession>A0A821MTS6</accession>
<dbReference type="Proteomes" id="UP000663838">
    <property type="component" value="Unassembled WGS sequence"/>
</dbReference>
<dbReference type="EMBL" id="CAJOBS010001919">
    <property type="protein sequence ID" value="CAF4774688.1"/>
    <property type="molecule type" value="Genomic_DNA"/>
</dbReference>
<dbReference type="AlphaFoldDB" id="A0A821MTS6"/>
<comment type="caution">
    <text evidence="1">The sequence shown here is derived from an EMBL/GenBank/DDBJ whole genome shotgun (WGS) entry which is preliminary data.</text>
</comment>
<gene>
    <name evidence="1" type="ORF">TOA249_LOCUS21796</name>
</gene>
<reference evidence="1" key="1">
    <citation type="submission" date="2021-02" db="EMBL/GenBank/DDBJ databases">
        <authorList>
            <person name="Nowell W R."/>
        </authorList>
    </citation>
    <scope>NUCLEOTIDE SEQUENCE</scope>
</reference>
<evidence type="ECO:0000313" key="1">
    <source>
        <dbReference type="EMBL" id="CAF4774688.1"/>
    </source>
</evidence>